<feature type="region of interest" description="Disordered" evidence="1">
    <location>
        <begin position="832"/>
        <end position="867"/>
    </location>
</feature>
<proteinExistence type="predicted"/>
<feature type="region of interest" description="Disordered" evidence="1">
    <location>
        <begin position="1598"/>
        <end position="1618"/>
    </location>
</feature>
<keyword evidence="4" id="KW-1185">Reference proteome</keyword>
<evidence type="ECO:0000313" key="4">
    <source>
        <dbReference type="Proteomes" id="UP000216021"/>
    </source>
</evidence>
<comment type="caution">
    <text evidence="3">The sequence shown here is derived from an EMBL/GenBank/DDBJ whole genome shotgun (WGS) entry which is preliminary data.</text>
</comment>
<evidence type="ECO:0000256" key="1">
    <source>
        <dbReference type="SAM" id="MobiDB-lite"/>
    </source>
</evidence>
<dbReference type="Gene3D" id="2.60.40.1800">
    <property type="match status" value="2"/>
</dbReference>
<feature type="domain" description="Bacterial Ig-like" evidence="2">
    <location>
        <begin position="1054"/>
        <end position="1147"/>
    </location>
</feature>
<feature type="domain" description="Bacterial Ig-like" evidence="2">
    <location>
        <begin position="1395"/>
        <end position="1474"/>
    </location>
</feature>
<name>A0A1S8CKR6_9GAMM</name>
<feature type="domain" description="Bacterial Ig-like" evidence="2">
    <location>
        <begin position="965"/>
        <end position="1044"/>
    </location>
</feature>
<feature type="region of interest" description="Disordered" evidence="1">
    <location>
        <begin position="1052"/>
        <end position="1078"/>
    </location>
</feature>
<dbReference type="EMBL" id="MOXD01000004">
    <property type="protein sequence ID" value="OMQ23793.1"/>
    <property type="molecule type" value="Genomic_DNA"/>
</dbReference>
<feature type="domain" description="Bacterial Ig-like" evidence="2">
    <location>
        <begin position="219"/>
        <end position="302"/>
    </location>
</feature>
<evidence type="ECO:0000259" key="2">
    <source>
        <dbReference type="Pfam" id="PF19077"/>
    </source>
</evidence>
<gene>
    <name evidence="3" type="ORF">BMI79_09825</name>
</gene>
<feature type="compositionally biased region" description="Polar residues" evidence="1">
    <location>
        <begin position="1064"/>
        <end position="1078"/>
    </location>
</feature>
<feature type="domain" description="Bacterial Ig-like" evidence="2">
    <location>
        <begin position="430"/>
        <end position="502"/>
    </location>
</feature>
<feature type="region of interest" description="Disordered" evidence="1">
    <location>
        <begin position="738"/>
        <end position="774"/>
    </location>
</feature>
<feature type="region of interest" description="Disordered" evidence="1">
    <location>
        <begin position="953"/>
        <end position="984"/>
    </location>
</feature>
<protein>
    <recommendedName>
        <fullName evidence="2">Bacterial Ig-like domain-containing protein</fullName>
    </recommendedName>
</protein>
<dbReference type="NCBIfam" id="NF033510">
    <property type="entry name" value="Ca_tandemer"/>
    <property type="match status" value="12"/>
</dbReference>
<evidence type="ECO:0000313" key="3">
    <source>
        <dbReference type="EMBL" id="OMQ23793.1"/>
    </source>
</evidence>
<feature type="domain" description="Bacterial Ig-like" evidence="2">
    <location>
        <begin position="750"/>
        <end position="829"/>
    </location>
</feature>
<feature type="domain" description="Bacterial Ig-like" evidence="2">
    <location>
        <begin position="312"/>
        <end position="406"/>
    </location>
</feature>
<feature type="domain" description="Bacterial Ig-like" evidence="2">
    <location>
        <begin position="536"/>
        <end position="614"/>
    </location>
</feature>
<dbReference type="InterPro" id="IPR013783">
    <property type="entry name" value="Ig-like_fold"/>
</dbReference>
<dbReference type="Gene3D" id="3.30.420.430">
    <property type="match status" value="9"/>
</dbReference>
<dbReference type="Proteomes" id="UP000216021">
    <property type="component" value="Unassembled WGS sequence"/>
</dbReference>
<dbReference type="Gene3D" id="2.60.40.10">
    <property type="entry name" value="Immunoglobulins"/>
    <property type="match status" value="3"/>
</dbReference>
<feature type="domain" description="Bacterial Ig-like" evidence="2">
    <location>
        <begin position="1488"/>
        <end position="1569"/>
    </location>
</feature>
<feature type="domain" description="Bacterial Ig-like" evidence="2">
    <location>
        <begin position="1273"/>
        <end position="1362"/>
    </location>
</feature>
<feature type="domain" description="Bacterial Ig-like" evidence="2">
    <location>
        <begin position="1180"/>
        <end position="1259"/>
    </location>
</feature>
<feature type="domain" description="Bacterial Ig-like" evidence="2">
    <location>
        <begin position="841"/>
        <end position="932"/>
    </location>
</feature>
<feature type="compositionally biased region" description="Polar residues" evidence="1">
    <location>
        <begin position="634"/>
        <end position="647"/>
    </location>
</feature>
<accession>A0A1S8CKR6</accession>
<feature type="domain" description="Bacterial Ig-like" evidence="2">
    <location>
        <begin position="1597"/>
        <end position="1679"/>
    </location>
</feature>
<feature type="region of interest" description="Disordered" evidence="1">
    <location>
        <begin position="1376"/>
        <end position="1412"/>
    </location>
</feature>
<feature type="domain" description="Bacterial Ig-like" evidence="2">
    <location>
        <begin position="625"/>
        <end position="717"/>
    </location>
</feature>
<dbReference type="STRING" id="2034155.BMI79_09825"/>
<reference evidence="3 4" key="1">
    <citation type="submission" date="2016-11" db="EMBL/GenBank/DDBJ databases">
        <title>Rahnella oryzae sp. nov., isolated from rice root.</title>
        <authorList>
            <person name="Zhang X.-X."/>
            <person name="Zhang J."/>
        </authorList>
    </citation>
    <scope>NUCLEOTIDE SEQUENCE [LARGE SCALE GENOMIC DNA]</scope>
    <source>
        <strain evidence="3 4">J11-6</strain>
    </source>
</reference>
<dbReference type="Pfam" id="PF19077">
    <property type="entry name" value="Big_13"/>
    <property type="match status" value="14"/>
</dbReference>
<sequence>MNFAFLTDDETLFFYPVNEVESLYLPVQSMDGARYIITEQDGVNINENLTVERVDNDLHLKFYADSQTPSTVVLKDFTLTNGKVFSLSNNGEYRQHVSAEDIPAQGPVALTSIYLGTQQEQAEAVSLKVIQHATILQTMENLGESLNPTSSVTPEPMNVAAEPTSAAPAPMNMALEPMDAAPPAPMNANVMPLLSANLLEDAAPAVKPSITVVYDQIGSKQGSLVSGSVTDDKTPKLEGNGQPGAQLEVFQNGESIGFTNVDMAGNWSFTPSVPLQEGGQLLYVRDAASNQTSSNIVLIIDTVAPSRSEISSVVADNTGTAAAIGKNGYTNDNTPTLTGKGEANCLIAIYNGNALVGTTYADQAGIWGFTPISPLLDGQYQFRAVGIDFSGNTGLSSAKFNFTIDTLPPAQPQIIEVLDDVGAVTGPVLNGAATDDNTPTLKGRAEAGSKVTIYDHGNKIGEVQADASGNWSFTPASPIDTGSHSLTVTATDFVGNVSEASAPWVINVVLGAPDAPIVDSVYDDYGDIVHSLASGDVTDDATPSIAGTATPNSTVIIYDNGQEIARVPADASGNWSFTPDIPLVDGKHDLTFVTLNQAGNLSDPSDPWVVTVDTTPPTAPTIGSLSDDAGSKTGELQSGDVTDDTTPTLKGQAEAGAKVAIYDNATKIGETTADANGNWTFTPASALAEGDHSFTIRATDAAGNVSAPSQAWDLVIDITPSDQPGIDGNGPGISGVVDDQGAVQGPIANGGSTDDTKPTLNGKGEPGDTIIVTDNGTKIGETTVDEDGNWTFTPETDLSEGQHDIAVIIEDKAGNQSQPSDPWVVIVDTTPPDAPTIGSLSDDAGSKTGELQPGDVTDDTTPTLKGQAEAGAKVEIYDSVTKIGETTADANGNWTFTPASALAEGDHSFTVRATDAAGNVSAPSQAWDLVIDITPSDQPGIDGNGPGISGVVDDQGTVQGPIANGGSTDDTKPTLNGKGEPGDTIIVTDNGTKIGETTVDQDGNWTFTPETDLSEGQHDIAVIIEDKAGNQSQPSDPWVVIVDTTPPVAPTIGSISDDAGSKTGELQSGDVTDDTTPTLKGQAEAGAKVEIYDNVTKIGETTADANGNWTFTPASALAEGDHSFTVRATDAAGNVSAPSQAWDLVIDITPSDQPGIDGNGPGISGVVDDQGAVQGPIANGGSTDDTKPTLNGKGEPGDTIIVTDNGTKIGETTVDQDGNWTFTPETDLSEGQHDIAVIIEDKAGNQSQPSDPWVVIVDTTPPDAPTIGSLYDDAGSKTGELQSGDVTDDTTPTLKGQAEAGAKVEIYDSVTKIGETTADANGNWTFTPASALAEGDHSFTVRATDAAGNVSAPSQPWALVIDITPPDQPGVDGNGPGISEVLDDQGTVQGPIANGGSTDDTKPTLNGKGEPGDTIIVTDNGSKIGETTVDENGNWTFTPETALSEGQHDIAVIIEDKAGNQSKPSDPWVVIVDTTPPDAPTIDSLYDDVGEKTGILEPGDITDDTMPTLKGKAEAGAKVEIYDNNTKIGETNADASGNWTFTPASELSEGGHSFTARATDAVGNQSGISQAWSTTIIVHLPETPVIESVMDDVGPLTGELTSGDVTDDRRPQISGSSEPDMTVIIYDGAGVEIGRTQSDSQGRWSVTPTRDLNDGEYSFTAVAVNVAGNSSTASDAFDLIVYTGNGPTQVARLSEMGKDSGFDGNDFVTDNGNAGRLMYGTLSGELVAGQTLQVSTDGGRIWFDALVEGTKWAAQDLSEHAANWAIQTRVVDQSGNSGFVMSQAVALDTVALRAPSAVRLEGNNLLVEFDPANVAVGERITVIADGGAHRFEHTLSAQDVAAGSVTLDVGSVSSASAALVDLAGNLSSFANTSGSAPGVNMGITGDVSEVYGQNRDNIFTVDDVNLLSNVKVIEGNGGIDTLKLTGADQVLDLSAWSGRLSSVEVIDITGSGNNTLKISLGDVLDQGFRGAFINDDSVQMAVKGNAGDVVMLSDLLPNGMDVGDWENLGEVVAAGVSYDVYHHTGLEAEILVQQGVTVQY</sequence>
<feature type="region of interest" description="Disordered" evidence="1">
    <location>
        <begin position="1162"/>
        <end position="1198"/>
    </location>
</feature>
<organism evidence="3 4">
    <name type="scientific">Serratia oryzae</name>
    <dbReference type="NCBI Taxonomy" id="2034155"/>
    <lineage>
        <taxon>Bacteria</taxon>
        <taxon>Pseudomonadati</taxon>
        <taxon>Pseudomonadota</taxon>
        <taxon>Gammaproteobacteria</taxon>
        <taxon>Enterobacterales</taxon>
        <taxon>Yersiniaceae</taxon>
        <taxon>Serratia</taxon>
    </lineage>
</organism>
<dbReference type="InterPro" id="IPR044016">
    <property type="entry name" value="Big_13"/>
</dbReference>
<feature type="region of interest" description="Disordered" evidence="1">
    <location>
        <begin position="618"/>
        <end position="647"/>
    </location>
</feature>